<evidence type="ECO:0000256" key="2">
    <source>
        <dbReference type="ARBA" id="ARBA00022525"/>
    </source>
</evidence>
<feature type="compositionally biased region" description="Low complexity" evidence="5">
    <location>
        <begin position="85"/>
        <end position="113"/>
    </location>
</feature>
<evidence type="ECO:0000259" key="7">
    <source>
        <dbReference type="PROSITE" id="PS52012"/>
    </source>
</evidence>
<dbReference type="EMBL" id="ML143444">
    <property type="protein sequence ID" value="TBU26543.1"/>
    <property type="molecule type" value="Genomic_DNA"/>
</dbReference>
<protein>
    <recommendedName>
        <fullName evidence="7">CFEM domain-containing protein</fullName>
    </recommendedName>
</protein>
<name>A0A4V2JZW2_9APHY</name>
<evidence type="ECO:0000256" key="1">
    <source>
        <dbReference type="ARBA" id="ARBA00004613"/>
    </source>
</evidence>
<dbReference type="PROSITE" id="PS52012">
    <property type="entry name" value="CFEM"/>
    <property type="match status" value="1"/>
</dbReference>
<sequence length="192" mass="20532">MKFTVLSFALATAIISGVSAQDGLSACALGCFASSTTGTGCTVTDISCLCKSAQFQQAVKTCLEKQCTSADLAAAEALEQSECGTSTTTSSSSSPPPEKTSSSSQKATTTTFSHSSITLTRRRRARARVPLALRRSHPRLLRLPPPRPPSPTPRLSQRPLRRLSTPPWPRARPPVRRSRFSLPALTRPPPLS</sequence>
<evidence type="ECO:0000256" key="6">
    <source>
        <dbReference type="SAM" id="SignalP"/>
    </source>
</evidence>
<feature type="chain" id="PRO_5020488367" description="CFEM domain-containing protein" evidence="6">
    <location>
        <begin position="21"/>
        <end position="192"/>
    </location>
</feature>
<comment type="subcellular location">
    <subcellularLocation>
        <location evidence="1">Secreted</location>
    </subcellularLocation>
</comment>
<dbReference type="AlphaFoldDB" id="A0A4V2JZW2"/>
<gene>
    <name evidence="8" type="ORF">BD311DRAFT_428108</name>
</gene>
<evidence type="ECO:0000256" key="4">
    <source>
        <dbReference type="ARBA" id="ARBA00023157"/>
    </source>
</evidence>
<dbReference type="GO" id="GO:0005576">
    <property type="term" value="C:extracellular region"/>
    <property type="evidence" value="ECO:0007669"/>
    <property type="project" value="UniProtKB-SubCell"/>
</dbReference>
<proteinExistence type="predicted"/>
<feature type="compositionally biased region" description="Low complexity" evidence="5">
    <location>
        <begin position="153"/>
        <end position="165"/>
    </location>
</feature>
<organism evidence="8">
    <name type="scientific">Dichomitus squalens</name>
    <dbReference type="NCBI Taxonomy" id="114155"/>
    <lineage>
        <taxon>Eukaryota</taxon>
        <taxon>Fungi</taxon>
        <taxon>Dikarya</taxon>
        <taxon>Basidiomycota</taxon>
        <taxon>Agaricomycotina</taxon>
        <taxon>Agaricomycetes</taxon>
        <taxon>Polyporales</taxon>
        <taxon>Polyporaceae</taxon>
        <taxon>Dichomitus</taxon>
    </lineage>
</organism>
<dbReference type="SMART" id="SM00747">
    <property type="entry name" value="CFEM"/>
    <property type="match status" value="1"/>
</dbReference>
<feature type="compositionally biased region" description="Pro residues" evidence="5">
    <location>
        <begin position="143"/>
        <end position="152"/>
    </location>
</feature>
<keyword evidence="2" id="KW-0964">Secreted</keyword>
<dbReference type="InterPro" id="IPR008427">
    <property type="entry name" value="Extracellular_membr_CFEM_dom"/>
</dbReference>
<accession>A0A4V2JZW2</accession>
<keyword evidence="3 6" id="KW-0732">Signal</keyword>
<dbReference type="Proteomes" id="UP000292957">
    <property type="component" value="Unassembled WGS sequence"/>
</dbReference>
<dbReference type="Pfam" id="PF05730">
    <property type="entry name" value="CFEM"/>
    <property type="match status" value="1"/>
</dbReference>
<evidence type="ECO:0000313" key="8">
    <source>
        <dbReference type="EMBL" id="TBU26543.1"/>
    </source>
</evidence>
<reference evidence="8" key="1">
    <citation type="submission" date="2019-01" db="EMBL/GenBank/DDBJ databases">
        <title>Draft genome sequences of three monokaryotic isolates of the white-rot basidiomycete fungus Dichomitus squalens.</title>
        <authorList>
            <consortium name="DOE Joint Genome Institute"/>
            <person name="Lopez S.C."/>
            <person name="Andreopoulos B."/>
            <person name="Pangilinan J."/>
            <person name="Lipzen A."/>
            <person name="Riley R."/>
            <person name="Ahrendt S."/>
            <person name="Ng V."/>
            <person name="Barry K."/>
            <person name="Daum C."/>
            <person name="Grigoriev I.V."/>
            <person name="Hilden K.S."/>
            <person name="Makela M.R."/>
            <person name="de Vries R.P."/>
        </authorList>
    </citation>
    <scope>NUCLEOTIDE SEQUENCE [LARGE SCALE GENOMIC DNA]</scope>
    <source>
        <strain evidence="8">OM18370.1</strain>
    </source>
</reference>
<evidence type="ECO:0000256" key="3">
    <source>
        <dbReference type="ARBA" id="ARBA00022729"/>
    </source>
</evidence>
<feature type="signal peptide" evidence="6">
    <location>
        <begin position="1"/>
        <end position="20"/>
    </location>
</feature>
<feature type="domain" description="CFEM" evidence="7">
    <location>
        <begin position="1"/>
        <end position="110"/>
    </location>
</feature>
<evidence type="ECO:0000256" key="5">
    <source>
        <dbReference type="SAM" id="MobiDB-lite"/>
    </source>
</evidence>
<keyword evidence="4" id="KW-1015">Disulfide bond</keyword>
<feature type="region of interest" description="Disordered" evidence="5">
    <location>
        <begin position="81"/>
        <end position="192"/>
    </location>
</feature>
<dbReference type="OrthoDB" id="4505683at2759"/>